<feature type="domain" description="HAT C-terminal dimerisation" evidence="1">
    <location>
        <begin position="309"/>
        <end position="382"/>
    </location>
</feature>
<dbReference type="PANTHER" id="PTHR37162:SF1">
    <property type="entry name" value="BED-TYPE DOMAIN-CONTAINING PROTEIN"/>
    <property type="match status" value="1"/>
</dbReference>
<organism evidence="3 4">
    <name type="scientific">Petrolisthes cinctipes</name>
    <name type="common">Flat porcelain crab</name>
    <dbReference type="NCBI Taxonomy" id="88211"/>
    <lineage>
        <taxon>Eukaryota</taxon>
        <taxon>Metazoa</taxon>
        <taxon>Ecdysozoa</taxon>
        <taxon>Arthropoda</taxon>
        <taxon>Crustacea</taxon>
        <taxon>Multicrustacea</taxon>
        <taxon>Malacostraca</taxon>
        <taxon>Eumalacostraca</taxon>
        <taxon>Eucarida</taxon>
        <taxon>Decapoda</taxon>
        <taxon>Pleocyemata</taxon>
        <taxon>Anomura</taxon>
        <taxon>Galatheoidea</taxon>
        <taxon>Porcellanidae</taxon>
        <taxon>Petrolisthes</taxon>
    </lineage>
</organism>
<gene>
    <name evidence="3" type="ORF">Pcinc_000617</name>
    <name evidence="2" type="ORF">Pcinc_034233</name>
</gene>
<evidence type="ECO:0000313" key="2">
    <source>
        <dbReference type="EMBL" id="KAK3859664.1"/>
    </source>
</evidence>
<evidence type="ECO:0000313" key="3">
    <source>
        <dbReference type="EMBL" id="KAK3895694.1"/>
    </source>
</evidence>
<dbReference type="EMBL" id="JAWQEG010000033">
    <property type="protein sequence ID" value="KAK3895694.1"/>
    <property type="molecule type" value="Genomic_DNA"/>
</dbReference>
<reference evidence="3" key="1">
    <citation type="submission" date="2023-10" db="EMBL/GenBank/DDBJ databases">
        <title>Genome assemblies of two species of porcelain crab, Petrolisthes cinctipes and Petrolisthes manimaculis (Anomura: Porcellanidae).</title>
        <authorList>
            <person name="Angst P."/>
        </authorList>
    </citation>
    <scope>NUCLEOTIDE SEQUENCE</scope>
    <source>
        <strain evidence="3">PB745_01</strain>
        <tissue evidence="3">Gill</tissue>
    </source>
</reference>
<sequence>MGGRAGVQALLKERVPALFVQGCVCHSMHLCASYACKELPQRVEELARNVYSYIMNSPKRLSEYTEFQVFTETRPHRILHPSCTRWLSLEEVVKRIMEQWPSLTLYFTSAALEDGMAVASSVLQELHNPITKMFFAFLTFILPAVNKVNVEFQATSFRVHKLWSSINSSVKAILSYFMKRESLKDKDLSKINPKDPSNYLKLEDIYRGARVESIALEYSSSISKKDLHEFQVKTLNFYVTLSNQMFQRFFSGTYDKLQLMEALDPENVREGKPKSVIPLAIKFPNIIKEQDYEELNKEWRELTLFEIPSLRESMEPEQFWFNVSKEKCGDGQRFPKLSKLMNNLMSLPHSSAAAERIFSMVSNIKTKHRSRLQTATLNGLLHSKALLQSVKCKDWQPSTEILKIMTATKTTPETREEEDLQF</sequence>
<name>A0AAE1GMG5_PETCI</name>
<dbReference type="Pfam" id="PF05699">
    <property type="entry name" value="Dimer_Tnp_hAT"/>
    <property type="match status" value="1"/>
</dbReference>
<dbReference type="AlphaFoldDB" id="A0AAE1GMG5"/>
<evidence type="ECO:0000313" key="4">
    <source>
        <dbReference type="Proteomes" id="UP001286313"/>
    </source>
</evidence>
<dbReference type="GO" id="GO:0046983">
    <property type="term" value="F:protein dimerization activity"/>
    <property type="evidence" value="ECO:0007669"/>
    <property type="project" value="InterPro"/>
</dbReference>
<accession>A0AAE1GMG5</accession>
<comment type="caution">
    <text evidence="3">The sequence shown here is derived from an EMBL/GenBank/DDBJ whole genome shotgun (WGS) entry which is preliminary data.</text>
</comment>
<dbReference type="InterPro" id="IPR012337">
    <property type="entry name" value="RNaseH-like_sf"/>
</dbReference>
<dbReference type="PANTHER" id="PTHR37162">
    <property type="entry name" value="HAT FAMILY DIMERISATION DOMAINCONTAINING PROTEIN-RELATED"/>
    <property type="match status" value="1"/>
</dbReference>
<dbReference type="Proteomes" id="UP001286313">
    <property type="component" value="Unassembled WGS sequence"/>
</dbReference>
<dbReference type="SUPFAM" id="SSF53098">
    <property type="entry name" value="Ribonuclease H-like"/>
    <property type="match status" value="1"/>
</dbReference>
<dbReference type="InterPro" id="IPR008906">
    <property type="entry name" value="HATC_C_dom"/>
</dbReference>
<dbReference type="EMBL" id="JAWQEG010004957">
    <property type="protein sequence ID" value="KAK3859664.1"/>
    <property type="molecule type" value="Genomic_DNA"/>
</dbReference>
<proteinExistence type="predicted"/>
<evidence type="ECO:0000259" key="1">
    <source>
        <dbReference type="Pfam" id="PF05699"/>
    </source>
</evidence>
<keyword evidence="4" id="KW-1185">Reference proteome</keyword>
<protein>
    <recommendedName>
        <fullName evidence="1">HAT C-terminal dimerisation domain-containing protein</fullName>
    </recommendedName>
</protein>